<dbReference type="PANTHER" id="PTHR43102">
    <property type="entry name" value="SLR1143 PROTEIN"/>
    <property type="match status" value="1"/>
</dbReference>
<dbReference type="InterPro" id="IPR003018">
    <property type="entry name" value="GAF"/>
</dbReference>
<feature type="domain" description="GAF" evidence="1">
    <location>
        <begin position="18"/>
        <end position="160"/>
    </location>
</feature>
<keyword evidence="3" id="KW-1185">Reference proteome</keyword>
<dbReference type="Proteomes" id="UP000305451">
    <property type="component" value="Unassembled WGS sequence"/>
</dbReference>
<dbReference type="Gene3D" id="3.30.450.40">
    <property type="match status" value="1"/>
</dbReference>
<dbReference type="InterPro" id="IPR029016">
    <property type="entry name" value="GAF-like_dom_sf"/>
</dbReference>
<dbReference type="OrthoDB" id="9816309at2"/>
<dbReference type="AlphaFoldDB" id="A0A4S2H9K0"/>
<organism evidence="2 3">
    <name type="scientific">Marinicauda pacifica</name>
    <dbReference type="NCBI Taxonomy" id="1133559"/>
    <lineage>
        <taxon>Bacteria</taxon>
        <taxon>Pseudomonadati</taxon>
        <taxon>Pseudomonadota</taxon>
        <taxon>Alphaproteobacteria</taxon>
        <taxon>Maricaulales</taxon>
        <taxon>Maricaulaceae</taxon>
        <taxon>Marinicauda</taxon>
    </lineage>
</organism>
<dbReference type="PANTHER" id="PTHR43102:SF2">
    <property type="entry name" value="GAF DOMAIN-CONTAINING PROTEIN"/>
    <property type="match status" value="1"/>
</dbReference>
<protein>
    <submittedName>
        <fullName evidence="2">GAF domain-containing protein</fullName>
    </submittedName>
</protein>
<dbReference type="Pfam" id="PF01590">
    <property type="entry name" value="GAF"/>
    <property type="match status" value="1"/>
</dbReference>
<proteinExistence type="predicted"/>
<dbReference type="SUPFAM" id="SSF55781">
    <property type="entry name" value="GAF domain-like"/>
    <property type="match status" value="1"/>
</dbReference>
<reference evidence="2 3" key="1">
    <citation type="journal article" date="2013" name="Int. J. Syst. Evol. Microbiol.">
        <title>Marinicauda pacifica gen. nov., sp. nov., a prosthecate alphaproteobacterium of the family Hyphomonadaceae isolated from deep seawater.</title>
        <authorList>
            <person name="Zhang X.Y."/>
            <person name="Li G.W."/>
            <person name="Wang C.S."/>
            <person name="Zhang Y.J."/>
            <person name="Xu X.W."/>
            <person name="Li H."/>
            <person name="Liu A."/>
            <person name="Liu C."/>
            <person name="Xie B.B."/>
            <person name="Qin Q.L."/>
            <person name="Xu Z."/>
            <person name="Chen X.L."/>
            <person name="Zhou B.C."/>
            <person name="Zhang Y.Z."/>
        </authorList>
    </citation>
    <scope>NUCLEOTIDE SEQUENCE [LARGE SCALE GENOMIC DNA]</scope>
    <source>
        <strain evidence="2 3">P-1 km-3</strain>
    </source>
</reference>
<evidence type="ECO:0000313" key="2">
    <source>
        <dbReference type="EMBL" id="TGY92383.1"/>
    </source>
</evidence>
<comment type="caution">
    <text evidence="2">The sequence shown here is derived from an EMBL/GenBank/DDBJ whole genome shotgun (WGS) entry which is preliminary data.</text>
</comment>
<sequence>MEKMRLEALRSYRILDTDPHPSFDTLTETARLAFGAPIAFISLLDEDRQWFKSIRGLDVTETARAHAMCETPVSTAETMVVPDLREHAKLKHHPLVTGSPNVRFYAGAPIIDHEGLALGAMCVMDTQPRVFEAREIALLECLAVNAMTAITAHHQGHLLREAARELTLYCDREPLFA</sequence>
<dbReference type="SMART" id="SM00065">
    <property type="entry name" value="GAF"/>
    <property type="match status" value="1"/>
</dbReference>
<gene>
    <name evidence="2" type="ORF">E5162_12110</name>
</gene>
<evidence type="ECO:0000313" key="3">
    <source>
        <dbReference type="Proteomes" id="UP000305451"/>
    </source>
</evidence>
<name>A0A4S2H9K0_9PROT</name>
<accession>A0A4S2H9K0</accession>
<dbReference type="EMBL" id="SRXV01000003">
    <property type="protein sequence ID" value="TGY92383.1"/>
    <property type="molecule type" value="Genomic_DNA"/>
</dbReference>
<dbReference type="RefSeq" id="WP_135945517.1">
    <property type="nucleotide sequence ID" value="NZ_BMEI01000003.1"/>
</dbReference>
<evidence type="ECO:0000259" key="1">
    <source>
        <dbReference type="SMART" id="SM00065"/>
    </source>
</evidence>